<name>A0A4C2E9H8_9SACH</name>
<protein>
    <submittedName>
        <fullName evidence="1">Uncharacterized protein</fullName>
    </submittedName>
</protein>
<dbReference type="Proteomes" id="UP000301737">
    <property type="component" value="Unassembled WGS sequence"/>
</dbReference>
<reference evidence="1 2" key="1">
    <citation type="submission" date="2019-01" db="EMBL/GenBank/DDBJ databases">
        <title>Draft Genome Sequencing of Zygosaccharomyces mellis Ca-7.</title>
        <authorList>
            <person name="Shiwa Y."/>
            <person name="Kanesaki Y."/>
            <person name="Ishige T."/>
            <person name="Mura K."/>
            <person name="Hori T."/>
            <person name="Tamura T."/>
        </authorList>
    </citation>
    <scope>NUCLEOTIDE SEQUENCE [LARGE SCALE GENOMIC DNA]</scope>
    <source>
        <strain evidence="1 2">Ca-7</strain>
    </source>
</reference>
<proteinExistence type="predicted"/>
<dbReference type="OrthoDB" id="10630528at2759"/>
<organism evidence="1 2">
    <name type="scientific">Zygosaccharomyces mellis</name>
    <dbReference type="NCBI Taxonomy" id="42258"/>
    <lineage>
        <taxon>Eukaryota</taxon>
        <taxon>Fungi</taxon>
        <taxon>Dikarya</taxon>
        <taxon>Ascomycota</taxon>
        <taxon>Saccharomycotina</taxon>
        <taxon>Saccharomycetes</taxon>
        <taxon>Saccharomycetales</taxon>
        <taxon>Saccharomycetaceae</taxon>
        <taxon>Zygosaccharomyces</taxon>
    </lineage>
</organism>
<dbReference type="EMBL" id="BIMX01000007">
    <property type="protein sequence ID" value="GCE99012.1"/>
    <property type="molecule type" value="Genomic_DNA"/>
</dbReference>
<dbReference type="AlphaFoldDB" id="A0A4C2E9H8"/>
<keyword evidence="2" id="KW-1185">Reference proteome</keyword>
<evidence type="ECO:0000313" key="1">
    <source>
        <dbReference type="EMBL" id="GCE99012.1"/>
    </source>
</evidence>
<evidence type="ECO:0000313" key="2">
    <source>
        <dbReference type="Proteomes" id="UP000301737"/>
    </source>
</evidence>
<sequence length="100" mass="11338">MFTPLDQCFNNIEIKKVLKNASLSNKESNGKPNHVAAEFNHLQIENSLSPNQQNVKLHSYQLQLQMLKDENATLKTKVKDLPCTQEDNTQKTLKCPTIAT</sequence>
<gene>
    <name evidence="1" type="ORF">ZYGM_003968</name>
</gene>
<accession>A0A4C2E9H8</accession>
<comment type="caution">
    <text evidence="1">The sequence shown here is derived from an EMBL/GenBank/DDBJ whole genome shotgun (WGS) entry which is preliminary data.</text>
</comment>